<dbReference type="InterPro" id="IPR013597">
    <property type="entry name" value="Mat_intron_G2"/>
</dbReference>
<proteinExistence type="predicted"/>
<dbReference type="KEGG" id="cpat:CLPA_c17920"/>
<protein>
    <submittedName>
        <fullName evidence="3">Group II intron maturase-specific domain protein</fullName>
    </submittedName>
    <submittedName>
        <fullName evidence="2">RNA-directed DNA polymerase</fullName>
    </submittedName>
</protein>
<dbReference type="Pfam" id="PF08388">
    <property type="entry name" value="GIIM"/>
    <property type="match status" value="1"/>
</dbReference>
<keyword evidence="2" id="KW-0695">RNA-directed DNA polymerase</keyword>
<evidence type="ECO:0000313" key="5">
    <source>
        <dbReference type="Proteomes" id="UP000030905"/>
    </source>
</evidence>
<accession>A0A0H3J4J7</accession>
<dbReference type="EMBL" id="CP009268">
    <property type="protein sequence ID" value="AJA51850.1"/>
    <property type="molecule type" value="Genomic_DNA"/>
</dbReference>
<dbReference type="PATRIC" id="fig|1262449.7.peg.1799"/>
<evidence type="ECO:0000313" key="4">
    <source>
        <dbReference type="Proteomes" id="UP000028042"/>
    </source>
</evidence>
<dbReference type="Proteomes" id="UP000028042">
    <property type="component" value="Unassembled WGS sequence"/>
</dbReference>
<keyword evidence="2" id="KW-0548">Nucleotidyltransferase</keyword>
<reference evidence="3 4" key="3">
    <citation type="journal article" name="Genome Announc.">
        <title>Improved Draft Genome Sequence of Clostridium pasteurianum Strain ATCC 6013 (DSM 525) Using a Hybrid Next-Generation Sequencing Approach.</title>
        <authorList>
            <person name="Pyne M.E."/>
            <person name="Utturkar S."/>
            <person name="Brown S.D."/>
            <person name="Moo-Young M."/>
            <person name="Chung D.A."/>
            <person name="Chou C.P."/>
        </authorList>
    </citation>
    <scope>NUCLEOTIDE SEQUENCE [LARGE SCALE GENOMIC DNA]</scope>
    <source>
        <strain evidence="3 4">ATCC 6013</strain>
    </source>
</reference>
<evidence type="ECO:0000259" key="1">
    <source>
        <dbReference type="Pfam" id="PF08388"/>
    </source>
</evidence>
<organism evidence="2 5">
    <name type="scientific">Clostridium pasteurianum DSM 525 = ATCC 6013</name>
    <dbReference type="NCBI Taxonomy" id="1262449"/>
    <lineage>
        <taxon>Bacteria</taxon>
        <taxon>Bacillati</taxon>
        <taxon>Bacillota</taxon>
        <taxon>Clostridia</taxon>
        <taxon>Eubacteriales</taxon>
        <taxon>Clostridiaceae</taxon>
        <taxon>Clostridium</taxon>
    </lineage>
</organism>
<dbReference type="EMBL" id="JPGY02000001">
    <property type="protein sequence ID" value="KRU12142.1"/>
    <property type="molecule type" value="Genomic_DNA"/>
</dbReference>
<dbReference type="KEGG" id="cpae:CPAST_c17920"/>
<gene>
    <name evidence="2" type="ORF">CLPA_c17920</name>
    <name evidence="3" type="ORF">CP6013_01389</name>
</gene>
<sequence>MLRFTVKRNCECAKQRAQCIAGGNPAMHRVTGTYKNLEIAEDKTKIIYFGKKACFDIKIGRIQKKFQPKTFDFLGFTHYCSCRMNGSFRVKGKTSSKKFRASLMKVKVWTRANMHMPLDILFKKLNRKLQGYYRYYGITDNSSSMSKFKYQVQRILFKILNRRSQKRSFNWEEYNKLLKIFKLQSPKIYVNIFELRKEISYIM</sequence>
<reference evidence="3" key="2">
    <citation type="submission" date="2015-10" db="EMBL/GenBank/DDBJ databases">
        <title>Improved Draft Genome Sequence of Clostridium pasteurianum Strain ATCC 6013 (DSM 525) Using a Hybrid Next-Generation Sequencing Approach.</title>
        <authorList>
            <person name="Pyne M.E."/>
            <person name="Utturkar S.M."/>
            <person name="Brown S.D."/>
            <person name="Moo-Young M."/>
            <person name="Chung D.A."/>
            <person name="Chou P.C."/>
        </authorList>
    </citation>
    <scope>NUCLEOTIDE SEQUENCE</scope>
    <source>
        <strain evidence="3">ATCC 6013</strain>
    </source>
</reference>
<dbReference type="AlphaFoldDB" id="A0A0H3J4J7"/>
<reference evidence="2 5" key="1">
    <citation type="journal article" date="2015" name="Genome Announc.">
        <title>Complete Genome Sequence of the Nitrogen-Fixing and Solvent-Producing Clostridium pasteurianum DSM 525.</title>
        <authorList>
            <person name="Poehlein A."/>
            <person name="Grosse-Honebrink A."/>
            <person name="Zhang Y."/>
            <person name="Minton N.P."/>
            <person name="Daniel R."/>
        </authorList>
    </citation>
    <scope>NUCLEOTIDE SEQUENCE [LARGE SCALE GENOMIC DNA]</scope>
    <source>
        <strain evidence="2">DSM 525</strain>
        <strain evidence="5">DSM 525 / ATCC 6013</strain>
    </source>
</reference>
<evidence type="ECO:0000313" key="2">
    <source>
        <dbReference type="EMBL" id="AJA51850.1"/>
    </source>
</evidence>
<evidence type="ECO:0000313" key="3">
    <source>
        <dbReference type="EMBL" id="KRU12142.1"/>
    </source>
</evidence>
<keyword evidence="5" id="KW-1185">Reference proteome</keyword>
<keyword evidence="2" id="KW-0808">Transferase</keyword>
<name>A0A0H3J4J7_CLOPA</name>
<dbReference type="Proteomes" id="UP000030905">
    <property type="component" value="Chromosome"/>
</dbReference>
<dbReference type="eggNOG" id="COG3344">
    <property type="taxonomic scope" value="Bacteria"/>
</dbReference>
<feature type="domain" description="Group II intron maturase-specific" evidence="1">
    <location>
        <begin position="104"/>
        <end position="172"/>
    </location>
</feature>
<dbReference type="GO" id="GO:0003964">
    <property type="term" value="F:RNA-directed DNA polymerase activity"/>
    <property type="evidence" value="ECO:0007669"/>
    <property type="project" value="UniProtKB-KW"/>
</dbReference>